<organism evidence="2">
    <name type="scientific">marine sediment metagenome</name>
    <dbReference type="NCBI Taxonomy" id="412755"/>
    <lineage>
        <taxon>unclassified sequences</taxon>
        <taxon>metagenomes</taxon>
        <taxon>ecological metagenomes</taxon>
    </lineage>
</organism>
<gene>
    <name evidence="2" type="ORF">LCGC14_0851940</name>
</gene>
<feature type="region of interest" description="Disordered" evidence="1">
    <location>
        <begin position="378"/>
        <end position="398"/>
    </location>
</feature>
<feature type="compositionally biased region" description="Polar residues" evidence="1">
    <location>
        <begin position="380"/>
        <end position="398"/>
    </location>
</feature>
<accession>A0A0F9PVB0</accession>
<dbReference type="AlphaFoldDB" id="A0A0F9PVB0"/>
<evidence type="ECO:0000313" key="2">
    <source>
        <dbReference type="EMBL" id="KKN28682.1"/>
    </source>
</evidence>
<protein>
    <submittedName>
        <fullName evidence="2">Uncharacterized protein</fullName>
    </submittedName>
</protein>
<sequence>MPKKNFKNMFDPPKSNVQFSEGQKSKGILDDFPIRTNIDTTEGTIQDLPVDEKDIANKEYVDSVVSKQIVELFLTADASGDVGGYFDLVVDVDTSAEQTIAQTITANSTTLIASFASILNEDEVDAIRLLESGIYGLHIHAEAAVAKGMRLYFEFYHRTSGGTETLLGTSHDTGILTTAEEQYEVHASITNDTAFVSGDRIVIKVYGRNDNAANRSVTIHMEGDTAARIEFPGFIPPSAPAGGGDVTAAANLTDNTVVLGDGGAKGVKSSAVTDTELETLTDNSMADTLHRHSELSASDGTPDQALTVDAMGRVNITYDLIVDSDLLFVDVAPGYVGIGTNTPGEMLDVVGNAEINGNIIVTGTVDGVDIAARDHAESHTVASHNDTTGTGPELNTLTDNSMADALHRHSELSASDGTPDRALIVDAAGKVGIGTTTLNQQFTIKGTNAQISIEESNTEFVRIGVEATTGDMTIGWYLVDDLHLGVFGSPTDVTVSSKMMIEGSTGNVGIGRTNPKSRLAVFGLPTYANNAAATTGGLLDGDFYKTAGDPHLVCVVEAAG</sequence>
<proteinExistence type="predicted"/>
<name>A0A0F9PVB0_9ZZZZ</name>
<feature type="region of interest" description="Disordered" evidence="1">
    <location>
        <begin position="1"/>
        <end position="22"/>
    </location>
</feature>
<dbReference type="EMBL" id="LAZR01002543">
    <property type="protein sequence ID" value="KKN28682.1"/>
    <property type="molecule type" value="Genomic_DNA"/>
</dbReference>
<comment type="caution">
    <text evidence="2">The sequence shown here is derived from an EMBL/GenBank/DDBJ whole genome shotgun (WGS) entry which is preliminary data.</text>
</comment>
<reference evidence="2" key="1">
    <citation type="journal article" date="2015" name="Nature">
        <title>Complex archaea that bridge the gap between prokaryotes and eukaryotes.</title>
        <authorList>
            <person name="Spang A."/>
            <person name="Saw J.H."/>
            <person name="Jorgensen S.L."/>
            <person name="Zaremba-Niedzwiedzka K."/>
            <person name="Martijn J."/>
            <person name="Lind A.E."/>
            <person name="van Eijk R."/>
            <person name="Schleper C."/>
            <person name="Guy L."/>
            <person name="Ettema T.J."/>
        </authorList>
    </citation>
    <scope>NUCLEOTIDE SEQUENCE</scope>
</reference>
<evidence type="ECO:0000256" key="1">
    <source>
        <dbReference type="SAM" id="MobiDB-lite"/>
    </source>
</evidence>